<sequence length="502" mass="56691">MRYIKDAIAILILILIIQPIKGQTDLGIFDNHLDIGNCANKGFAYYQEADQTYVIGGSGKNMWFNEDQFHYLWTTLQGDFILRAEVDFMGEGVDPHRKVGWIVKNDLNSETPHVNATTHGDGLTSLQFRKTIDGNTEEIISNDSLPDVIQLERKGDDFIMSTAKFGQDFVEVKLTSTHLRNQVYVGLYVSSHNSDIVEVAKFRNVKIVRPAAADFQPYKDYIGSNLEIMEVATGHRKILHSTSNSIQAPNWTVDGKQLIYNSEGRLYRYHLNNGVISPLNTGFAIKNNNDHVLSFDGTLLGISHHNGNDNNSSTIYYLPSQGDSLPAVVTKPGVGNSYLHGWSPDNQKMIFTGHRKGQYDIYSVDLKTGNEKQLTNQKTLDDGPEYSPDGKQIFFNSARNGKMKLWSMDSEGKNQTQLTFDEYNDWFPHVSPDQKWIVFISFPKEIDPNDHPFYKHCLLRIIPFKGGTPRIIGYLYGGQGSINVPSWSPDSRFISFISNSKL</sequence>
<evidence type="ECO:0000313" key="2">
    <source>
        <dbReference type="EMBL" id="SDM02124.1"/>
    </source>
</evidence>
<feature type="domain" description="SMP-30/Gluconolactonase/LRE-like region" evidence="1">
    <location>
        <begin position="229"/>
        <end position="391"/>
    </location>
</feature>
<evidence type="ECO:0000313" key="3">
    <source>
        <dbReference type="Proteomes" id="UP000199440"/>
    </source>
</evidence>
<keyword evidence="3" id="KW-1185">Reference proteome</keyword>
<accession>A0A1G9PTN9</accession>
<organism evidence="2 3">
    <name type="scientific">Kriegella aquimaris</name>
    <dbReference type="NCBI Taxonomy" id="192904"/>
    <lineage>
        <taxon>Bacteria</taxon>
        <taxon>Pseudomonadati</taxon>
        <taxon>Bacteroidota</taxon>
        <taxon>Flavobacteriia</taxon>
        <taxon>Flavobacteriales</taxon>
        <taxon>Flavobacteriaceae</taxon>
        <taxon>Kriegella</taxon>
    </lineage>
</organism>
<dbReference type="EMBL" id="FNGV01000004">
    <property type="protein sequence ID" value="SDM02124.1"/>
    <property type="molecule type" value="Genomic_DNA"/>
</dbReference>
<dbReference type="OrthoDB" id="8432779at2"/>
<dbReference type="InterPro" id="IPR013658">
    <property type="entry name" value="SGL"/>
</dbReference>
<dbReference type="InterPro" id="IPR011042">
    <property type="entry name" value="6-blade_b-propeller_TolB-like"/>
</dbReference>
<dbReference type="STRING" id="192904.SAMN04488514_104147"/>
<dbReference type="AlphaFoldDB" id="A0A1G9PTN9"/>
<dbReference type="Gene3D" id="2.120.10.30">
    <property type="entry name" value="TolB, C-terminal domain"/>
    <property type="match status" value="1"/>
</dbReference>
<dbReference type="PANTHER" id="PTHR36842">
    <property type="entry name" value="PROTEIN TOLB HOMOLOG"/>
    <property type="match status" value="1"/>
</dbReference>
<dbReference type="PANTHER" id="PTHR36842:SF1">
    <property type="entry name" value="PROTEIN TOLB"/>
    <property type="match status" value="1"/>
</dbReference>
<gene>
    <name evidence="2" type="ORF">SAMN04488514_104147</name>
</gene>
<dbReference type="Pfam" id="PF08450">
    <property type="entry name" value="SGL"/>
    <property type="match status" value="1"/>
</dbReference>
<dbReference type="RefSeq" id="WP_089888521.1">
    <property type="nucleotide sequence ID" value="NZ_FNGV01000004.1"/>
</dbReference>
<protein>
    <submittedName>
        <fullName evidence="2">Periplasmic component of the Tol biopolymer transport system</fullName>
    </submittedName>
</protein>
<dbReference type="SUPFAM" id="SSF82171">
    <property type="entry name" value="DPP6 N-terminal domain-like"/>
    <property type="match status" value="1"/>
</dbReference>
<evidence type="ECO:0000259" key="1">
    <source>
        <dbReference type="Pfam" id="PF08450"/>
    </source>
</evidence>
<reference evidence="2 3" key="1">
    <citation type="submission" date="2016-10" db="EMBL/GenBank/DDBJ databases">
        <authorList>
            <person name="de Groot N.N."/>
        </authorList>
    </citation>
    <scope>NUCLEOTIDE SEQUENCE [LARGE SCALE GENOMIC DNA]</scope>
    <source>
        <strain evidence="2 3">DSM 19886</strain>
    </source>
</reference>
<proteinExistence type="predicted"/>
<name>A0A1G9PTN9_9FLAO</name>
<dbReference type="Proteomes" id="UP000199440">
    <property type="component" value="Unassembled WGS sequence"/>
</dbReference>